<keyword evidence="1" id="KW-0732">Signal</keyword>
<comment type="caution">
    <text evidence="2">The sequence shown here is derived from an EMBL/GenBank/DDBJ whole genome shotgun (WGS) entry which is preliminary data.</text>
</comment>
<organism evidence="2 3">
    <name type="scientific">Meripilus lineatus</name>
    <dbReference type="NCBI Taxonomy" id="2056292"/>
    <lineage>
        <taxon>Eukaryota</taxon>
        <taxon>Fungi</taxon>
        <taxon>Dikarya</taxon>
        <taxon>Basidiomycota</taxon>
        <taxon>Agaricomycotina</taxon>
        <taxon>Agaricomycetes</taxon>
        <taxon>Polyporales</taxon>
        <taxon>Meripilaceae</taxon>
        <taxon>Meripilus</taxon>
    </lineage>
</organism>
<accession>A0AAD5V569</accession>
<evidence type="ECO:0000313" key="2">
    <source>
        <dbReference type="EMBL" id="KAJ3486303.1"/>
    </source>
</evidence>
<dbReference type="Proteomes" id="UP001212997">
    <property type="component" value="Unassembled WGS sequence"/>
</dbReference>
<reference evidence="2" key="1">
    <citation type="submission" date="2022-07" db="EMBL/GenBank/DDBJ databases">
        <title>Genome Sequence of Physisporinus lineatus.</title>
        <authorList>
            <person name="Buettner E."/>
        </authorList>
    </citation>
    <scope>NUCLEOTIDE SEQUENCE</scope>
    <source>
        <strain evidence="2">VT162</strain>
    </source>
</reference>
<evidence type="ECO:0000256" key="1">
    <source>
        <dbReference type="SAM" id="SignalP"/>
    </source>
</evidence>
<keyword evidence="3" id="KW-1185">Reference proteome</keyword>
<dbReference type="EMBL" id="JANAWD010000125">
    <property type="protein sequence ID" value="KAJ3486303.1"/>
    <property type="molecule type" value="Genomic_DNA"/>
</dbReference>
<evidence type="ECO:0000313" key="3">
    <source>
        <dbReference type="Proteomes" id="UP001212997"/>
    </source>
</evidence>
<gene>
    <name evidence="2" type="ORF">NLI96_g4325</name>
</gene>
<feature type="signal peptide" evidence="1">
    <location>
        <begin position="1"/>
        <end position="21"/>
    </location>
</feature>
<dbReference type="AlphaFoldDB" id="A0AAD5V569"/>
<name>A0AAD5V569_9APHY</name>
<proteinExistence type="predicted"/>
<feature type="chain" id="PRO_5042107451" evidence="1">
    <location>
        <begin position="22"/>
        <end position="145"/>
    </location>
</feature>
<protein>
    <submittedName>
        <fullName evidence="2">Uncharacterized protein</fullName>
    </submittedName>
</protein>
<sequence length="145" mass="15312">MLFSSKLVFFVFATFSVATVAFTTPLDKTEPALATRRTDVLSTLQSLQSTISPMLDDLPHVAATGSDRDLVVALSSISLLKVAAVAQVDLFLSVFLNTLATINANIIVDVGKGIPLLDVNIFARLGLVLNATVIGLVDVLGIVNI</sequence>